<feature type="transmembrane region" description="Helical" evidence="1">
    <location>
        <begin position="72"/>
        <end position="105"/>
    </location>
</feature>
<sequence length="109" mass="12228">MTTNMNMLILILLCGIVTILIRIIPFIMISKVQLPDVVVRWLSFIPITLFTALVIDSIIQQTPHSDGYTLNIPYIIALIPTVILSIITRSLTITIISGIIIMAALRFFF</sequence>
<accession>A0A077VZ44</accession>
<name>A0A077VZ44_9STAP</name>
<keyword evidence="1" id="KW-1133">Transmembrane helix</keyword>
<dbReference type="EMBL" id="CCEH01000008">
    <property type="protein sequence ID" value="CDR28047.1"/>
    <property type="molecule type" value="Genomic_DNA"/>
</dbReference>
<proteinExistence type="predicted"/>
<dbReference type="Proteomes" id="UP000044616">
    <property type="component" value="Unassembled WGS sequence"/>
</dbReference>
<evidence type="ECO:0000256" key="1">
    <source>
        <dbReference type="SAM" id="Phobius"/>
    </source>
</evidence>
<feature type="transmembrane region" description="Helical" evidence="1">
    <location>
        <begin position="6"/>
        <end position="29"/>
    </location>
</feature>
<dbReference type="InterPro" id="IPR008407">
    <property type="entry name" value="Brnchd-chn_aa_trnsp_AzlD"/>
</dbReference>
<dbReference type="RefSeq" id="WP_047424440.1">
    <property type="nucleotide sequence ID" value="NZ_CCEG01000001.1"/>
</dbReference>
<protein>
    <submittedName>
        <fullName evidence="2">Branched-chain amino acid transport family protein</fullName>
    </submittedName>
</protein>
<keyword evidence="1" id="KW-0812">Transmembrane</keyword>
<keyword evidence="1" id="KW-0472">Membrane</keyword>
<evidence type="ECO:0000313" key="2">
    <source>
        <dbReference type="EMBL" id="CDR28047.1"/>
    </source>
</evidence>
<organism evidence="2 3">
    <name type="scientific">Staphylococcus schweitzeri</name>
    <dbReference type="NCBI Taxonomy" id="1654388"/>
    <lineage>
        <taxon>Bacteria</taxon>
        <taxon>Bacillati</taxon>
        <taxon>Bacillota</taxon>
        <taxon>Bacilli</taxon>
        <taxon>Bacillales</taxon>
        <taxon>Staphylococcaceae</taxon>
        <taxon>Staphylococcus</taxon>
    </lineage>
</organism>
<feature type="transmembrane region" description="Helical" evidence="1">
    <location>
        <begin position="41"/>
        <end position="60"/>
    </location>
</feature>
<dbReference type="AlphaFoldDB" id="A0A077VZ44"/>
<dbReference type="Pfam" id="PF05437">
    <property type="entry name" value="AzlD"/>
    <property type="match status" value="1"/>
</dbReference>
<reference evidence="2 3" key="1">
    <citation type="submission" date="2014-05" db="EMBL/GenBank/DDBJ databases">
        <authorList>
            <person name="Aslett A.Martin."/>
            <person name="De Silva Nishadi"/>
        </authorList>
    </citation>
    <scope>NUCLEOTIDE SEQUENCE [LARGE SCALE GENOMIC DNA]</scope>
</reference>
<evidence type="ECO:0000313" key="3">
    <source>
        <dbReference type="Proteomes" id="UP000044616"/>
    </source>
</evidence>
<gene>
    <name evidence="2" type="ORF">ERS140147_01169</name>
</gene>